<feature type="transmembrane region" description="Helical" evidence="10">
    <location>
        <begin position="6"/>
        <end position="25"/>
    </location>
</feature>
<dbReference type="GO" id="GO:0031992">
    <property type="term" value="F:energy transducer activity"/>
    <property type="evidence" value="ECO:0007669"/>
    <property type="project" value="TreeGrafter"/>
</dbReference>
<evidence type="ECO:0000259" key="11">
    <source>
        <dbReference type="PROSITE" id="PS52015"/>
    </source>
</evidence>
<dbReference type="PANTHER" id="PTHR33446">
    <property type="entry name" value="PROTEIN TONB-RELATED"/>
    <property type="match status" value="1"/>
</dbReference>
<dbReference type="NCBIfam" id="TIGR01352">
    <property type="entry name" value="tonB_Cterm"/>
    <property type="match status" value="1"/>
</dbReference>
<evidence type="ECO:0000256" key="1">
    <source>
        <dbReference type="ARBA" id="ARBA00004383"/>
    </source>
</evidence>
<comment type="subcellular location">
    <subcellularLocation>
        <location evidence="1">Cell inner membrane</location>
        <topology evidence="1">Single-pass membrane protein</topology>
        <orientation evidence="1">Periplasmic side</orientation>
    </subcellularLocation>
</comment>
<dbReference type="AlphaFoldDB" id="A0A1D3UCY0"/>
<organism evidence="12 13">
    <name type="scientific">Tannerella forsythia</name>
    <name type="common">Bacteroides forsythus</name>
    <dbReference type="NCBI Taxonomy" id="28112"/>
    <lineage>
        <taxon>Bacteria</taxon>
        <taxon>Pseudomonadati</taxon>
        <taxon>Bacteroidota</taxon>
        <taxon>Bacteroidia</taxon>
        <taxon>Bacteroidales</taxon>
        <taxon>Tannerellaceae</taxon>
        <taxon>Tannerella</taxon>
    </lineage>
</organism>
<name>A0A1D3UCY0_TANFO</name>
<dbReference type="GO" id="GO:0015031">
    <property type="term" value="P:protein transport"/>
    <property type="evidence" value="ECO:0007669"/>
    <property type="project" value="UniProtKB-KW"/>
</dbReference>
<evidence type="ECO:0000256" key="6">
    <source>
        <dbReference type="ARBA" id="ARBA00022692"/>
    </source>
</evidence>
<keyword evidence="5" id="KW-0997">Cell inner membrane</keyword>
<dbReference type="PANTHER" id="PTHR33446:SF2">
    <property type="entry name" value="PROTEIN TONB"/>
    <property type="match status" value="1"/>
</dbReference>
<proteinExistence type="inferred from homology"/>
<evidence type="ECO:0000256" key="10">
    <source>
        <dbReference type="SAM" id="Phobius"/>
    </source>
</evidence>
<dbReference type="EMBL" id="FMMM01000014">
    <property type="protein sequence ID" value="SCQ18017.1"/>
    <property type="molecule type" value="Genomic_DNA"/>
</dbReference>
<dbReference type="OrthoDB" id="9814002at2"/>
<dbReference type="InterPro" id="IPR008756">
    <property type="entry name" value="Peptidase_M56"/>
</dbReference>
<evidence type="ECO:0000256" key="2">
    <source>
        <dbReference type="ARBA" id="ARBA00006555"/>
    </source>
</evidence>
<dbReference type="RefSeq" id="WP_074449302.1">
    <property type="nucleotide sequence ID" value="NZ_FMMM01000014.1"/>
</dbReference>
<evidence type="ECO:0000256" key="3">
    <source>
        <dbReference type="ARBA" id="ARBA00022448"/>
    </source>
</evidence>
<protein>
    <submittedName>
        <fullName evidence="12">Gram-negative bacterial tonB protein</fullName>
    </submittedName>
</protein>
<comment type="similarity">
    <text evidence="2">Belongs to the TonB family.</text>
</comment>
<dbReference type="PROSITE" id="PS52015">
    <property type="entry name" value="TONB_CTD"/>
    <property type="match status" value="1"/>
</dbReference>
<keyword evidence="3" id="KW-0813">Transport</keyword>
<dbReference type="FunFam" id="3.30.1150.10:FF:000002">
    <property type="entry name" value="Energy transducer TonB"/>
    <property type="match status" value="1"/>
</dbReference>
<dbReference type="InterPro" id="IPR006260">
    <property type="entry name" value="TonB/TolA_C"/>
</dbReference>
<feature type="transmembrane region" description="Helical" evidence="10">
    <location>
        <begin position="94"/>
        <end position="118"/>
    </location>
</feature>
<evidence type="ECO:0000256" key="4">
    <source>
        <dbReference type="ARBA" id="ARBA00022475"/>
    </source>
</evidence>
<dbReference type="CDD" id="cd07341">
    <property type="entry name" value="M56_BlaR1_MecR1_like"/>
    <property type="match status" value="1"/>
</dbReference>
<dbReference type="Gene3D" id="3.30.1150.10">
    <property type="match status" value="1"/>
</dbReference>
<evidence type="ECO:0000256" key="5">
    <source>
        <dbReference type="ARBA" id="ARBA00022519"/>
    </source>
</evidence>
<keyword evidence="6 10" id="KW-0812">Transmembrane</keyword>
<dbReference type="InterPro" id="IPR037682">
    <property type="entry name" value="TonB_C"/>
</dbReference>
<reference evidence="12 13" key="1">
    <citation type="submission" date="2016-09" db="EMBL/GenBank/DDBJ databases">
        <authorList>
            <person name="Capua I."/>
            <person name="De Benedictis P."/>
            <person name="Joannis T."/>
            <person name="Lombin L.H."/>
            <person name="Cattoli G."/>
        </authorList>
    </citation>
    <scope>NUCLEOTIDE SEQUENCE [LARGE SCALE GENOMIC DNA]</scope>
    <source>
        <strain evidence="12 13">UB20</strain>
    </source>
</reference>
<dbReference type="GO" id="GO:0055085">
    <property type="term" value="P:transmembrane transport"/>
    <property type="evidence" value="ECO:0007669"/>
    <property type="project" value="InterPro"/>
</dbReference>
<sequence>MGAFFSYSLQSALCLAVFYLFYTVVLSRETFHRLNRCMLLFIMALSWIIPLFAGALSFRTGVEVVPEMLVEQPLATLTAGGAAASLDLSVWQSVFVPVFTLYLVGIAFCVLYQTLSYLRLWRLLSKGKHAALDDDIRLILHTDASMAPFSWMKYIVLSEDDYAEDGAAIIAHETAHIRLRHSWDLMAAHVFVILQWFNPFAWLLYRDLRNTHEYEADKSVLDEGFEAQHYQLLLIKKAVGTRLYSMANGYNHSNNLKKRITMMLQKKSNAWARLKYALVLPLAATTVVAFARPEISRPFDEISSVKVSYFAPTAQPVEAKSVEKVVAPPRQEVAVPVETVAKTPIPAEAKTPAAKPKPAPTTPEDTVVFMVVEEMPEFQGGMSELMKYLAQNIKYPVKAIEKKMEGRVTVSFVVSCDGSLRDFQVVRSVDPDLDAEAIRVIKSMPNWKPGKQRGKNVSVKYTLPINFSLSAKKDSLQTK</sequence>
<gene>
    <name evidence="12" type="ORF">TFUB20_00205</name>
</gene>
<evidence type="ECO:0000256" key="9">
    <source>
        <dbReference type="ARBA" id="ARBA00023136"/>
    </source>
</evidence>
<evidence type="ECO:0000313" key="13">
    <source>
        <dbReference type="Proteomes" id="UP000182057"/>
    </source>
</evidence>
<keyword evidence="4" id="KW-1003">Cell membrane</keyword>
<dbReference type="Pfam" id="PF05569">
    <property type="entry name" value="Peptidase_M56"/>
    <property type="match status" value="1"/>
</dbReference>
<keyword evidence="9 10" id="KW-0472">Membrane</keyword>
<evidence type="ECO:0000313" key="12">
    <source>
        <dbReference type="EMBL" id="SCQ18017.1"/>
    </source>
</evidence>
<accession>A0A1D3UCY0</accession>
<dbReference type="InterPro" id="IPR051045">
    <property type="entry name" value="TonB-dependent_transducer"/>
</dbReference>
<dbReference type="Pfam" id="PF03544">
    <property type="entry name" value="TonB_C"/>
    <property type="match status" value="1"/>
</dbReference>
<feature type="transmembrane region" description="Helical" evidence="10">
    <location>
        <begin position="37"/>
        <end position="58"/>
    </location>
</feature>
<dbReference type="SUPFAM" id="SSF74653">
    <property type="entry name" value="TolA/TonB C-terminal domain"/>
    <property type="match status" value="1"/>
</dbReference>
<evidence type="ECO:0000256" key="8">
    <source>
        <dbReference type="ARBA" id="ARBA00022989"/>
    </source>
</evidence>
<keyword evidence="7" id="KW-0653">Protein transport</keyword>
<keyword evidence="8 10" id="KW-1133">Transmembrane helix</keyword>
<evidence type="ECO:0000256" key="7">
    <source>
        <dbReference type="ARBA" id="ARBA00022927"/>
    </source>
</evidence>
<feature type="domain" description="TonB C-terminal" evidence="11">
    <location>
        <begin position="380"/>
        <end position="476"/>
    </location>
</feature>
<dbReference type="Proteomes" id="UP000182057">
    <property type="component" value="Unassembled WGS sequence"/>
</dbReference>
<dbReference type="GO" id="GO:0098797">
    <property type="term" value="C:plasma membrane protein complex"/>
    <property type="evidence" value="ECO:0007669"/>
    <property type="project" value="TreeGrafter"/>
</dbReference>